<keyword evidence="2" id="KW-1185">Reference proteome</keyword>
<name>A0A2P5FVK5_TREOI</name>
<protein>
    <submittedName>
        <fullName evidence="1">Uncharacterized protein</fullName>
    </submittedName>
</protein>
<organism evidence="1 2">
    <name type="scientific">Trema orientale</name>
    <name type="common">Charcoal tree</name>
    <name type="synonym">Celtis orientalis</name>
    <dbReference type="NCBI Taxonomy" id="63057"/>
    <lineage>
        <taxon>Eukaryota</taxon>
        <taxon>Viridiplantae</taxon>
        <taxon>Streptophyta</taxon>
        <taxon>Embryophyta</taxon>
        <taxon>Tracheophyta</taxon>
        <taxon>Spermatophyta</taxon>
        <taxon>Magnoliopsida</taxon>
        <taxon>eudicotyledons</taxon>
        <taxon>Gunneridae</taxon>
        <taxon>Pentapetalae</taxon>
        <taxon>rosids</taxon>
        <taxon>fabids</taxon>
        <taxon>Rosales</taxon>
        <taxon>Cannabaceae</taxon>
        <taxon>Trema</taxon>
    </lineage>
</organism>
<accession>A0A2P5FVK5</accession>
<dbReference type="InParanoid" id="A0A2P5FVK5"/>
<dbReference type="Proteomes" id="UP000237000">
    <property type="component" value="Unassembled WGS sequence"/>
</dbReference>
<gene>
    <name evidence="1" type="ORF">TorRG33x02_025640</name>
</gene>
<dbReference type="EMBL" id="JXTC01000007">
    <property type="protein sequence ID" value="POO01787.1"/>
    <property type="molecule type" value="Genomic_DNA"/>
</dbReference>
<dbReference type="OrthoDB" id="10527703at2759"/>
<reference evidence="2" key="1">
    <citation type="submission" date="2016-06" db="EMBL/GenBank/DDBJ databases">
        <title>Parallel loss of symbiosis genes in relatives of nitrogen-fixing non-legume Parasponia.</title>
        <authorList>
            <person name="Van Velzen R."/>
            <person name="Holmer R."/>
            <person name="Bu F."/>
            <person name="Rutten L."/>
            <person name="Van Zeijl A."/>
            <person name="Liu W."/>
            <person name="Santuari L."/>
            <person name="Cao Q."/>
            <person name="Sharma T."/>
            <person name="Shen D."/>
            <person name="Roswanjaya Y."/>
            <person name="Wardhani T."/>
            <person name="Kalhor M.S."/>
            <person name="Jansen J."/>
            <person name="Van den Hoogen J."/>
            <person name="Gungor B."/>
            <person name="Hartog M."/>
            <person name="Hontelez J."/>
            <person name="Verver J."/>
            <person name="Yang W.-C."/>
            <person name="Schijlen E."/>
            <person name="Repin R."/>
            <person name="Schilthuizen M."/>
            <person name="Schranz E."/>
            <person name="Heidstra R."/>
            <person name="Miyata K."/>
            <person name="Fedorova E."/>
            <person name="Kohlen W."/>
            <person name="Bisseling T."/>
            <person name="Smit S."/>
            <person name="Geurts R."/>
        </authorList>
    </citation>
    <scope>NUCLEOTIDE SEQUENCE [LARGE SCALE GENOMIC DNA]</scope>
    <source>
        <strain evidence="2">cv. RG33-2</strain>
    </source>
</reference>
<evidence type="ECO:0000313" key="2">
    <source>
        <dbReference type="Proteomes" id="UP000237000"/>
    </source>
</evidence>
<proteinExistence type="predicted"/>
<dbReference type="AlphaFoldDB" id="A0A2P5FVK5"/>
<evidence type="ECO:0000313" key="1">
    <source>
        <dbReference type="EMBL" id="POO01787.1"/>
    </source>
</evidence>
<sequence length="80" mass="8989">MEQCHIKAKTVGRIIAVAVGPTCMPVFPWGEMWTCPPCATSPNCSVHPKLIEKTINTLFHKLAGRKKNKKQNKTEQKFLP</sequence>
<comment type="caution">
    <text evidence="1">The sequence shown here is derived from an EMBL/GenBank/DDBJ whole genome shotgun (WGS) entry which is preliminary data.</text>
</comment>